<protein>
    <submittedName>
        <fullName evidence="1">Uncharacterized protein</fullName>
    </submittedName>
</protein>
<evidence type="ECO:0000313" key="1">
    <source>
        <dbReference type="EMBL" id="SVB40253.1"/>
    </source>
</evidence>
<organism evidence="1">
    <name type="scientific">marine metagenome</name>
    <dbReference type="NCBI Taxonomy" id="408172"/>
    <lineage>
        <taxon>unclassified sequences</taxon>
        <taxon>metagenomes</taxon>
        <taxon>ecological metagenomes</taxon>
    </lineage>
</organism>
<name>A0A382DRJ6_9ZZZZ</name>
<proteinExistence type="predicted"/>
<dbReference type="EMBL" id="UINC01040414">
    <property type="protein sequence ID" value="SVB40253.1"/>
    <property type="molecule type" value="Genomic_DNA"/>
</dbReference>
<accession>A0A382DRJ6</accession>
<dbReference type="AlphaFoldDB" id="A0A382DRJ6"/>
<sequence length="57" mass="6776">MEEVRYHSPINFANNTVEHVWCDAECSHKWHTANEKYEESLKKRPNNQWPSHESHGG</sequence>
<reference evidence="1" key="1">
    <citation type="submission" date="2018-05" db="EMBL/GenBank/DDBJ databases">
        <authorList>
            <person name="Lanie J.A."/>
            <person name="Ng W.-L."/>
            <person name="Kazmierczak K.M."/>
            <person name="Andrzejewski T.M."/>
            <person name="Davidsen T.M."/>
            <person name="Wayne K.J."/>
            <person name="Tettelin H."/>
            <person name="Glass J.I."/>
            <person name="Rusch D."/>
            <person name="Podicherti R."/>
            <person name="Tsui H.-C.T."/>
            <person name="Winkler M.E."/>
        </authorList>
    </citation>
    <scope>NUCLEOTIDE SEQUENCE</scope>
</reference>
<gene>
    <name evidence="1" type="ORF">METZ01_LOCUS193107</name>
</gene>